<sequence length="54" mass="6009">MLKVEILESSNTVLLKPTDKLTPSDFEVAARIIDPYIKNSGKLNGIIIHVKTFP</sequence>
<protein>
    <submittedName>
        <fullName evidence="1">Uncharacterized protein</fullName>
    </submittedName>
</protein>
<dbReference type="Proteomes" id="UP001157134">
    <property type="component" value="Unassembled WGS sequence"/>
</dbReference>
<organism evidence="1 2">
    <name type="scientific">Thalassotalea loyana</name>
    <dbReference type="NCBI Taxonomy" id="280483"/>
    <lineage>
        <taxon>Bacteria</taxon>
        <taxon>Pseudomonadati</taxon>
        <taxon>Pseudomonadota</taxon>
        <taxon>Gammaproteobacteria</taxon>
        <taxon>Alteromonadales</taxon>
        <taxon>Colwelliaceae</taxon>
        <taxon>Thalassotalea</taxon>
    </lineage>
</organism>
<dbReference type="EMBL" id="BSSV01000001">
    <property type="protein sequence ID" value="GLX84092.1"/>
    <property type="molecule type" value="Genomic_DNA"/>
</dbReference>
<accession>A0ABQ6HBD2</accession>
<proteinExistence type="predicted"/>
<name>A0ABQ6HBD2_9GAMM</name>
<evidence type="ECO:0000313" key="1">
    <source>
        <dbReference type="EMBL" id="GLX84092.1"/>
    </source>
</evidence>
<gene>
    <name evidence="1" type="ORF">tloyanaT_03440</name>
</gene>
<evidence type="ECO:0000313" key="2">
    <source>
        <dbReference type="Proteomes" id="UP001157134"/>
    </source>
</evidence>
<reference evidence="1 2" key="1">
    <citation type="submission" date="2023-03" db="EMBL/GenBank/DDBJ databases">
        <title>Thalassotalea loyana LMG 22536T draft genome sequence.</title>
        <authorList>
            <person name="Sawabe T."/>
        </authorList>
    </citation>
    <scope>NUCLEOTIDE SEQUENCE [LARGE SCALE GENOMIC DNA]</scope>
    <source>
        <strain evidence="1 2">LMG 22536</strain>
    </source>
</reference>
<comment type="caution">
    <text evidence="1">The sequence shown here is derived from an EMBL/GenBank/DDBJ whole genome shotgun (WGS) entry which is preliminary data.</text>
</comment>
<keyword evidence="2" id="KW-1185">Reference proteome</keyword>